<comment type="caution">
    <text evidence="1">The sequence shown here is derived from an EMBL/GenBank/DDBJ whole genome shotgun (WGS) entry which is preliminary data.</text>
</comment>
<dbReference type="Gene3D" id="3.30.559.30">
    <property type="entry name" value="Nonribosomal peptide synthetase, condensation domain"/>
    <property type="match status" value="1"/>
</dbReference>
<dbReference type="PANTHER" id="PTHR28037">
    <property type="entry name" value="ALCOHOL O-ACETYLTRANSFERASE 1-RELATED"/>
    <property type="match status" value="1"/>
</dbReference>
<dbReference type="PANTHER" id="PTHR28037:SF1">
    <property type="entry name" value="ALCOHOL O-ACETYLTRANSFERASE 1-RELATED"/>
    <property type="match status" value="1"/>
</dbReference>
<dbReference type="EMBL" id="LQPR01000039">
    <property type="protein sequence ID" value="ORW70564.1"/>
    <property type="molecule type" value="Genomic_DNA"/>
</dbReference>
<name>A0AAJ3NQ23_9MYCO</name>
<gene>
    <name evidence="1" type="ORF">AWC23_17005</name>
</gene>
<protein>
    <submittedName>
        <fullName evidence="1">Uncharacterized protein</fullName>
    </submittedName>
</protein>
<reference evidence="1 2" key="1">
    <citation type="submission" date="2016-01" db="EMBL/GenBank/DDBJ databases">
        <title>The new phylogeny of the genus Mycobacterium.</title>
        <authorList>
            <person name="Tarcisio F."/>
            <person name="Conor M."/>
            <person name="Antonella G."/>
            <person name="Elisabetta G."/>
            <person name="Giulia F.S."/>
            <person name="Sara T."/>
            <person name="Anna F."/>
            <person name="Clotilde B."/>
            <person name="Roberto B."/>
            <person name="Veronica D.S."/>
            <person name="Fabio R."/>
            <person name="Monica P."/>
            <person name="Olivier J."/>
            <person name="Enrico T."/>
            <person name="Nicola S."/>
        </authorList>
    </citation>
    <scope>NUCLEOTIDE SEQUENCE [LARGE SCALE GENOMIC DNA]</scope>
    <source>
        <strain evidence="1 2">DSM 44616</strain>
    </source>
</reference>
<evidence type="ECO:0000313" key="2">
    <source>
        <dbReference type="Proteomes" id="UP000193387"/>
    </source>
</evidence>
<proteinExistence type="predicted"/>
<sequence length="301" mass="31864">MRASLLQGLAGCALLLVFDHTIADGISSVMVLRDLVAALNGETLSQLPTPHPQELQIAKALREIAPFEPSELPDDPRMGAPVSIRPFDGRLRNLHALALSDGDTAKLVERCRAERTTVHAAIVTATSRIRAAKRGEDFVRVQTPISLRPAIGIGGDCAVCLQFACTGSTPLGGEPFWDQARATAAHLATARSARGILTTSLATQQALTVDAEVVDAEQIVRHAGPSEMTVTNLGVQNLESVGPLRPTAVWGPVAQSQVDDEYVTGVITYAGRLRMVVSGHNVPDTFLPDVCGDLVSAVEDA</sequence>
<dbReference type="Proteomes" id="UP000193387">
    <property type="component" value="Unassembled WGS sequence"/>
</dbReference>
<dbReference type="InterPro" id="IPR023213">
    <property type="entry name" value="CAT-like_dom_sf"/>
</dbReference>
<dbReference type="InterPro" id="IPR052058">
    <property type="entry name" value="Alcohol_O-acetyltransferase"/>
</dbReference>
<accession>A0AAJ3NQ23</accession>
<dbReference type="AlphaFoldDB" id="A0AAJ3NQ23"/>
<keyword evidence="2" id="KW-1185">Reference proteome</keyword>
<dbReference type="Gene3D" id="3.30.559.10">
    <property type="entry name" value="Chloramphenicol acetyltransferase-like domain"/>
    <property type="match status" value="1"/>
</dbReference>
<dbReference type="SUPFAM" id="SSF52777">
    <property type="entry name" value="CoA-dependent acyltransferases"/>
    <property type="match status" value="1"/>
</dbReference>
<organism evidence="1 2">
    <name type="scientific">Mycobacterium saskatchewanense</name>
    <dbReference type="NCBI Taxonomy" id="220927"/>
    <lineage>
        <taxon>Bacteria</taxon>
        <taxon>Bacillati</taxon>
        <taxon>Actinomycetota</taxon>
        <taxon>Actinomycetes</taxon>
        <taxon>Mycobacteriales</taxon>
        <taxon>Mycobacteriaceae</taxon>
        <taxon>Mycobacterium</taxon>
        <taxon>Mycobacterium simiae complex</taxon>
    </lineage>
</organism>
<evidence type="ECO:0000313" key="1">
    <source>
        <dbReference type="EMBL" id="ORW70564.1"/>
    </source>
</evidence>